<feature type="compositionally biased region" description="Low complexity" evidence="4">
    <location>
        <begin position="204"/>
        <end position="214"/>
    </location>
</feature>
<comment type="caution">
    <text evidence="5">The sequence shown here is derived from an EMBL/GenBank/DDBJ whole genome shotgun (WGS) entry which is preliminary data.</text>
</comment>
<proteinExistence type="inferred from homology"/>
<dbReference type="AlphaFoldDB" id="A0A401QDG8"/>
<feature type="non-terminal residue" evidence="5">
    <location>
        <position position="1"/>
    </location>
</feature>
<dbReference type="GO" id="GO:0008093">
    <property type="term" value="F:cytoskeletal anchor activity"/>
    <property type="evidence" value="ECO:0007669"/>
    <property type="project" value="InterPro"/>
</dbReference>
<dbReference type="GO" id="GO:0005829">
    <property type="term" value="C:cytosol"/>
    <property type="evidence" value="ECO:0007669"/>
    <property type="project" value="TreeGrafter"/>
</dbReference>
<evidence type="ECO:0000256" key="3">
    <source>
        <dbReference type="SAM" id="Coils"/>
    </source>
</evidence>
<dbReference type="GO" id="GO:0072393">
    <property type="term" value="P:microtubule anchoring at microtubule organizing center"/>
    <property type="evidence" value="ECO:0007669"/>
    <property type="project" value="TreeGrafter"/>
</dbReference>
<gene>
    <name evidence="5" type="ORF">scyTo_0023774</name>
</gene>
<feature type="region of interest" description="Disordered" evidence="4">
    <location>
        <begin position="168"/>
        <end position="223"/>
    </location>
</feature>
<comment type="similarity">
    <text evidence="1">Belongs to the BicD family.</text>
</comment>
<reference evidence="5 6" key="1">
    <citation type="journal article" date="2018" name="Nat. Ecol. Evol.">
        <title>Shark genomes provide insights into elasmobranch evolution and the origin of vertebrates.</title>
        <authorList>
            <person name="Hara Y"/>
            <person name="Yamaguchi K"/>
            <person name="Onimaru K"/>
            <person name="Kadota M"/>
            <person name="Koyanagi M"/>
            <person name="Keeley SD"/>
            <person name="Tatsumi K"/>
            <person name="Tanaka K"/>
            <person name="Motone F"/>
            <person name="Kageyama Y"/>
            <person name="Nozu R"/>
            <person name="Adachi N"/>
            <person name="Nishimura O"/>
            <person name="Nakagawa R"/>
            <person name="Tanegashima C"/>
            <person name="Kiyatake I"/>
            <person name="Matsumoto R"/>
            <person name="Murakumo K"/>
            <person name="Nishida K"/>
            <person name="Terakita A"/>
            <person name="Kuratani S"/>
            <person name="Sato K"/>
            <person name="Hyodo S Kuraku.S."/>
        </authorList>
    </citation>
    <scope>NUCLEOTIDE SEQUENCE [LARGE SCALE GENOMIC DNA]</scope>
</reference>
<feature type="non-terminal residue" evidence="5">
    <location>
        <position position="301"/>
    </location>
</feature>
<dbReference type="GO" id="GO:0005794">
    <property type="term" value="C:Golgi apparatus"/>
    <property type="evidence" value="ECO:0007669"/>
    <property type="project" value="TreeGrafter"/>
</dbReference>
<dbReference type="GO" id="GO:0070840">
    <property type="term" value="F:dynein complex binding"/>
    <property type="evidence" value="ECO:0007669"/>
    <property type="project" value="InterPro"/>
</dbReference>
<protein>
    <submittedName>
        <fullName evidence="5">Uncharacterized protein</fullName>
    </submittedName>
</protein>
<evidence type="ECO:0000256" key="4">
    <source>
        <dbReference type="SAM" id="MobiDB-lite"/>
    </source>
</evidence>
<evidence type="ECO:0000313" key="6">
    <source>
        <dbReference type="Proteomes" id="UP000288216"/>
    </source>
</evidence>
<keyword evidence="6" id="KW-1185">Reference proteome</keyword>
<dbReference type="GO" id="GO:0034452">
    <property type="term" value="F:dynactin binding"/>
    <property type="evidence" value="ECO:0007669"/>
    <property type="project" value="TreeGrafter"/>
</dbReference>
<name>A0A401QDG8_SCYTO</name>
<dbReference type="InterPro" id="IPR018477">
    <property type="entry name" value="BICD"/>
</dbReference>
<sequence length="301" mass="33389">AEREKVTLLTSVQELQKRLEADNHGGLLTEGAHCGGAVEGDRASDLEGKYQEALTEIGQLKAELQELQARYLECEGRYVDEQEHWRLESKELAENIKLHVRCSQEDQECIVRLQKELRAVAKMASDSQGGMNRAHEELSALSEELAGLYHHVCLCNNVTPNRVTLDYLKGHRSRSGPPLRRRRSSDLFSKAPAEHDGGGGSSSGGDLSPRSLPSSPVPEAAEAQREPLNILNLSAVIRSQIKHLQAVVELSRQKAALQLFTPVIEKDKEALIEEVLKLKSLLSTKREQIATLRTVLKANKQ</sequence>
<evidence type="ECO:0000256" key="1">
    <source>
        <dbReference type="ARBA" id="ARBA00010061"/>
    </source>
</evidence>
<feature type="coiled-coil region" evidence="3">
    <location>
        <begin position="43"/>
        <end position="77"/>
    </location>
</feature>
<dbReference type="PANTHER" id="PTHR31233">
    <property type="entry name" value="BICAUDAL D FAMILY MEMBER"/>
    <property type="match status" value="1"/>
</dbReference>
<dbReference type="GO" id="GO:0070507">
    <property type="term" value="P:regulation of microtubule cytoskeleton organization"/>
    <property type="evidence" value="ECO:0007669"/>
    <property type="project" value="TreeGrafter"/>
</dbReference>
<dbReference type="STRING" id="75743.A0A401QDG8"/>
<dbReference type="EMBL" id="BFAA01033567">
    <property type="protein sequence ID" value="GCB83406.1"/>
    <property type="molecule type" value="Genomic_DNA"/>
</dbReference>
<dbReference type="PANTHER" id="PTHR31233:SF10">
    <property type="entry name" value="BICD CARGO ADAPTOR 2"/>
    <property type="match status" value="1"/>
</dbReference>
<accession>A0A401QDG8</accession>
<dbReference type="OrthoDB" id="10069295at2759"/>
<dbReference type="OMA" id="QARYLEC"/>
<feature type="compositionally biased region" description="Basic residues" evidence="4">
    <location>
        <begin position="170"/>
        <end position="183"/>
    </location>
</feature>
<evidence type="ECO:0000256" key="2">
    <source>
        <dbReference type="ARBA" id="ARBA00023054"/>
    </source>
</evidence>
<organism evidence="5 6">
    <name type="scientific">Scyliorhinus torazame</name>
    <name type="common">Cloudy catshark</name>
    <name type="synonym">Catulus torazame</name>
    <dbReference type="NCBI Taxonomy" id="75743"/>
    <lineage>
        <taxon>Eukaryota</taxon>
        <taxon>Metazoa</taxon>
        <taxon>Chordata</taxon>
        <taxon>Craniata</taxon>
        <taxon>Vertebrata</taxon>
        <taxon>Chondrichthyes</taxon>
        <taxon>Elasmobranchii</taxon>
        <taxon>Galeomorphii</taxon>
        <taxon>Galeoidea</taxon>
        <taxon>Carcharhiniformes</taxon>
        <taxon>Scyliorhinidae</taxon>
        <taxon>Scyliorhinus</taxon>
    </lineage>
</organism>
<dbReference type="Pfam" id="PF09730">
    <property type="entry name" value="BicD"/>
    <property type="match status" value="1"/>
</dbReference>
<evidence type="ECO:0000313" key="5">
    <source>
        <dbReference type="EMBL" id="GCB83406.1"/>
    </source>
</evidence>
<dbReference type="Proteomes" id="UP000288216">
    <property type="component" value="Unassembled WGS sequence"/>
</dbReference>
<keyword evidence="2 3" id="KW-0175">Coiled coil</keyword>